<dbReference type="Proteomes" id="UP001374803">
    <property type="component" value="Chromosome"/>
</dbReference>
<dbReference type="NCBIfam" id="TIGR00189">
    <property type="entry name" value="tesB"/>
    <property type="match status" value="1"/>
</dbReference>
<dbReference type="PANTHER" id="PTHR11066:SF34">
    <property type="entry name" value="ACYL-COENZYME A THIOESTERASE 8"/>
    <property type="match status" value="1"/>
</dbReference>
<reference evidence="5" key="1">
    <citation type="submission" date="2021-12" db="EMBL/GenBank/DDBJ databases">
        <title>Discovery of the Pendulisporaceae a myxobacterial family with distinct sporulation behavior and unique specialized metabolism.</title>
        <authorList>
            <person name="Garcia R."/>
            <person name="Popoff A."/>
            <person name="Bader C.D."/>
            <person name="Loehr J."/>
            <person name="Walesch S."/>
            <person name="Walt C."/>
            <person name="Boldt J."/>
            <person name="Bunk B."/>
            <person name="Haeckl F.J.F.P.J."/>
            <person name="Gunesch A.P."/>
            <person name="Birkelbach J."/>
            <person name="Nuebel U."/>
            <person name="Pietschmann T."/>
            <person name="Bach T."/>
            <person name="Mueller R."/>
        </authorList>
    </citation>
    <scope>NUCLEOTIDE SEQUENCE</scope>
    <source>
        <strain evidence="5">MSr11367</strain>
    </source>
</reference>
<dbReference type="InterPro" id="IPR029069">
    <property type="entry name" value="HotDog_dom_sf"/>
</dbReference>
<dbReference type="InterPro" id="IPR049449">
    <property type="entry name" value="TesB_ACOT8-like_N"/>
</dbReference>
<evidence type="ECO:0000256" key="1">
    <source>
        <dbReference type="ARBA" id="ARBA00006538"/>
    </source>
</evidence>
<evidence type="ECO:0000313" key="5">
    <source>
        <dbReference type="EMBL" id="WXB05888.1"/>
    </source>
</evidence>
<keyword evidence="6" id="KW-1185">Reference proteome</keyword>
<name>A0ABZ2L4L7_9BACT</name>
<keyword evidence="2" id="KW-0378">Hydrolase</keyword>
<dbReference type="CDD" id="cd03445">
    <property type="entry name" value="Thioesterase_II_repeat2"/>
    <property type="match status" value="1"/>
</dbReference>
<dbReference type="PANTHER" id="PTHR11066">
    <property type="entry name" value="ACYL-COA THIOESTERASE"/>
    <property type="match status" value="1"/>
</dbReference>
<dbReference type="InterPro" id="IPR025652">
    <property type="entry name" value="TesB_C"/>
</dbReference>
<dbReference type="InterPro" id="IPR042171">
    <property type="entry name" value="Acyl-CoA_hotdog"/>
</dbReference>
<dbReference type="Pfam" id="PF13622">
    <property type="entry name" value="4HBT_3"/>
    <property type="match status" value="1"/>
</dbReference>
<dbReference type="RefSeq" id="WP_394835538.1">
    <property type="nucleotide sequence ID" value="NZ_CP089929.1"/>
</dbReference>
<dbReference type="Pfam" id="PF02551">
    <property type="entry name" value="Acyl_CoA_thio"/>
    <property type="match status" value="1"/>
</dbReference>
<comment type="similarity">
    <text evidence="1">Belongs to the C/M/P thioester hydrolase family.</text>
</comment>
<dbReference type="CDD" id="cd03444">
    <property type="entry name" value="Thioesterase_II_repeat1"/>
    <property type="match status" value="1"/>
</dbReference>
<feature type="domain" description="Acyl-CoA thioesterase 2 C-terminal" evidence="3">
    <location>
        <begin position="177"/>
        <end position="281"/>
    </location>
</feature>
<protein>
    <submittedName>
        <fullName evidence="5">Acyl-CoA thioesterase II</fullName>
    </submittedName>
</protein>
<feature type="domain" description="Acyl-CoA thioesterase-like N-terminal HotDog" evidence="4">
    <location>
        <begin position="31"/>
        <end position="109"/>
    </location>
</feature>
<evidence type="ECO:0000259" key="4">
    <source>
        <dbReference type="Pfam" id="PF13622"/>
    </source>
</evidence>
<evidence type="ECO:0000256" key="2">
    <source>
        <dbReference type="ARBA" id="ARBA00022801"/>
    </source>
</evidence>
<sequence>MSKPLEDLVELLALERIEENLFRGQSRDLGWGTVFGGQVLGQALSAAEQTVPAERHVHSLNAYFLRPGNVSHPIVYDVDRIRDGGSFNTRRVVAIQRGEPIFNLAASFQKLEEGYDHQDPMPEVPPPESLPTDQERAALSTELPARVREVAMAPGPFESRAIDVLDSAIRPTPRAPIRRVWVRATGTLPDRPTLHRSLLAYASDRSFLTTALFPHGAAWLTPGLQLASLDHVMWFHRPFRIDDWLLYVMESSTAQGSRGLTHGRFFSRDGHLVASTAQEGLMRVRTKTPTS</sequence>
<dbReference type="Gene3D" id="2.40.160.210">
    <property type="entry name" value="Acyl-CoA thioesterase, double hotdog domain"/>
    <property type="match status" value="1"/>
</dbReference>
<organism evidence="5 6">
    <name type="scientific">Pendulispora rubella</name>
    <dbReference type="NCBI Taxonomy" id="2741070"/>
    <lineage>
        <taxon>Bacteria</taxon>
        <taxon>Pseudomonadati</taxon>
        <taxon>Myxococcota</taxon>
        <taxon>Myxococcia</taxon>
        <taxon>Myxococcales</taxon>
        <taxon>Sorangiineae</taxon>
        <taxon>Pendulisporaceae</taxon>
        <taxon>Pendulispora</taxon>
    </lineage>
</organism>
<gene>
    <name evidence="5" type="primary">tesB</name>
    <name evidence="5" type="ORF">LVJ94_01245</name>
</gene>
<proteinExistence type="inferred from homology"/>
<evidence type="ECO:0000259" key="3">
    <source>
        <dbReference type="Pfam" id="PF02551"/>
    </source>
</evidence>
<dbReference type="EMBL" id="CP089983">
    <property type="protein sequence ID" value="WXB05888.1"/>
    <property type="molecule type" value="Genomic_DNA"/>
</dbReference>
<dbReference type="InterPro" id="IPR003703">
    <property type="entry name" value="Acyl_CoA_thio"/>
</dbReference>
<evidence type="ECO:0000313" key="6">
    <source>
        <dbReference type="Proteomes" id="UP001374803"/>
    </source>
</evidence>
<dbReference type="SUPFAM" id="SSF54637">
    <property type="entry name" value="Thioesterase/thiol ester dehydrase-isomerase"/>
    <property type="match status" value="2"/>
</dbReference>
<accession>A0ABZ2L4L7</accession>